<dbReference type="EMBL" id="BAAAMR010000153">
    <property type="protein sequence ID" value="GAA2168200.1"/>
    <property type="molecule type" value="Genomic_DNA"/>
</dbReference>
<sequence>MTPAPRLVVAAGRLVPSHHNDCTAYCDSGPDRAHRSAHVTADGGRQGNRRSSCPTGDAATVSTTPPDDFAGEPTVAKECGGCQAVDVPGLVPELICSDIEASLAFYRLLGFQVRYERPEERFAYLELNGAELMLEQPWSRDRLYPRAELDHPYGRGINLTIEVDDVERVHATLLTAGQEMFLPLEDRWYERATDAVGVRQFAVQDPDGYLLRISQHLGRSAVAGPVND</sequence>
<keyword evidence="3" id="KW-0046">Antibiotic resistance</keyword>
<evidence type="ECO:0000259" key="5">
    <source>
        <dbReference type="PROSITE" id="PS51819"/>
    </source>
</evidence>
<feature type="compositionally biased region" description="Polar residues" evidence="4">
    <location>
        <begin position="49"/>
        <end position="65"/>
    </location>
</feature>
<name>A0ABN3AIA2_9ACTN</name>
<evidence type="ECO:0000313" key="7">
    <source>
        <dbReference type="Proteomes" id="UP001501020"/>
    </source>
</evidence>
<feature type="domain" description="VOC" evidence="5">
    <location>
        <begin position="87"/>
        <end position="216"/>
    </location>
</feature>
<dbReference type="SUPFAM" id="SSF54593">
    <property type="entry name" value="Glyoxalase/Bleomycin resistance protein/Dihydroxybiphenyl dioxygenase"/>
    <property type="match status" value="1"/>
</dbReference>
<accession>A0ABN3AIA2</accession>
<dbReference type="PROSITE" id="PS51819">
    <property type="entry name" value="VOC"/>
    <property type="match status" value="1"/>
</dbReference>
<dbReference type="InterPro" id="IPR000335">
    <property type="entry name" value="Bleomycin-R"/>
</dbReference>
<reference evidence="6 7" key="1">
    <citation type="journal article" date="2019" name="Int. J. Syst. Evol. Microbiol.">
        <title>The Global Catalogue of Microorganisms (GCM) 10K type strain sequencing project: providing services to taxonomists for standard genome sequencing and annotation.</title>
        <authorList>
            <consortium name="The Broad Institute Genomics Platform"/>
            <consortium name="The Broad Institute Genome Sequencing Center for Infectious Disease"/>
            <person name="Wu L."/>
            <person name="Ma J."/>
        </authorList>
    </citation>
    <scope>NUCLEOTIDE SEQUENCE [LARGE SCALE GENOMIC DNA]</scope>
    <source>
        <strain evidence="6 7">JCM 13850</strain>
    </source>
</reference>
<evidence type="ECO:0000313" key="6">
    <source>
        <dbReference type="EMBL" id="GAA2168200.1"/>
    </source>
</evidence>
<evidence type="ECO:0000256" key="4">
    <source>
        <dbReference type="SAM" id="MobiDB-lite"/>
    </source>
</evidence>
<proteinExistence type="inferred from homology"/>
<protein>
    <recommendedName>
        <fullName evidence="2">Bleomycin resistance protein</fullName>
    </recommendedName>
</protein>
<keyword evidence="7" id="KW-1185">Reference proteome</keyword>
<evidence type="ECO:0000256" key="1">
    <source>
        <dbReference type="ARBA" id="ARBA00011051"/>
    </source>
</evidence>
<dbReference type="InterPro" id="IPR029068">
    <property type="entry name" value="Glyas_Bleomycin-R_OHBP_Dase"/>
</dbReference>
<comment type="caution">
    <text evidence="6">The sequence shown here is derived from an EMBL/GenBank/DDBJ whole genome shotgun (WGS) entry which is preliminary data.</text>
</comment>
<evidence type="ECO:0000256" key="3">
    <source>
        <dbReference type="ARBA" id="ARBA00023251"/>
    </source>
</evidence>
<organism evidence="6 7">
    <name type="scientific">Actinomadura napierensis</name>
    <dbReference type="NCBI Taxonomy" id="267854"/>
    <lineage>
        <taxon>Bacteria</taxon>
        <taxon>Bacillati</taxon>
        <taxon>Actinomycetota</taxon>
        <taxon>Actinomycetes</taxon>
        <taxon>Streptosporangiales</taxon>
        <taxon>Thermomonosporaceae</taxon>
        <taxon>Actinomadura</taxon>
    </lineage>
</organism>
<dbReference type="InterPro" id="IPR037523">
    <property type="entry name" value="VOC_core"/>
</dbReference>
<comment type="similarity">
    <text evidence="1">Belongs to the bleomycin resistance protein family.</text>
</comment>
<evidence type="ECO:0000256" key="2">
    <source>
        <dbReference type="ARBA" id="ARBA00021572"/>
    </source>
</evidence>
<gene>
    <name evidence="6" type="ORF">GCM10009727_89440</name>
</gene>
<dbReference type="CDD" id="cd08349">
    <property type="entry name" value="BLMA_like"/>
    <property type="match status" value="1"/>
</dbReference>
<dbReference type="Proteomes" id="UP001501020">
    <property type="component" value="Unassembled WGS sequence"/>
</dbReference>
<dbReference type="InterPro" id="IPR004360">
    <property type="entry name" value="Glyas_Fos-R_dOase_dom"/>
</dbReference>
<dbReference type="Pfam" id="PF00903">
    <property type="entry name" value="Glyoxalase"/>
    <property type="match status" value="1"/>
</dbReference>
<feature type="region of interest" description="Disordered" evidence="4">
    <location>
        <begin position="31"/>
        <end position="69"/>
    </location>
</feature>
<dbReference type="Gene3D" id="3.10.180.10">
    <property type="entry name" value="2,3-Dihydroxybiphenyl 1,2-Dioxygenase, domain 1"/>
    <property type="match status" value="1"/>
</dbReference>